<evidence type="ECO:0000256" key="1">
    <source>
        <dbReference type="SAM" id="Coils"/>
    </source>
</evidence>
<protein>
    <recommendedName>
        <fullName evidence="5">DUF3486 family protein</fullName>
    </recommendedName>
</protein>
<keyword evidence="1" id="KW-0175">Coiled coil</keyword>
<dbReference type="RefSeq" id="WP_379899543.1">
    <property type="nucleotide sequence ID" value="NZ_JBHRTR010000022.1"/>
</dbReference>
<evidence type="ECO:0000256" key="2">
    <source>
        <dbReference type="SAM" id="MobiDB-lite"/>
    </source>
</evidence>
<feature type="compositionally biased region" description="Polar residues" evidence="2">
    <location>
        <begin position="1"/>
        <end position="15"/>
    </location>
</feature>
<organism evidence="3 4">
    <name type="scientific">Marinibaculum pumilum</name>
    <dbReference type="NCBI Taxonomy" id="1766165"/>
    <lineage>
        <taxon>Bacteria</taxon>
        <taxon>Pseudomonadati</taxon>
        <taxon>Pseudomonadota</taxon>
        <taxon>Alphaproteobacteria</taxon>
        <taxon>Rhodospirillales</taxon>
        <taxon>Rhodospirillaceae</taxon>
        <taxon>Marinibaculum</taxon>
    </lineage>
</organism>
<dbReference type="EMBL" id="JBHRTR010000022">
    <property type="protein sequence ID" value="MFC3227377.1"/>
    <property type="molecule type" value="Genomic_DNA"/>
</dbReference>
<feature type="coiled-coil region" evidence="1">
    <location>
        <begin position="165"/>
        <end position="200"/>
    </location>
</feature>
<gene>
    <name evidence="3" type="ORF">ACFOGJ_09060</name>
</gene>
<reference evidence="4" key="1">
    <citation type="journal article" date="2019" name="Int. J. Syst. Evol. Microbiol.">
        <title>The Global Catalogue of Microorganisms (GCM) 10K type strain sequencing project: providing services to taxonomists for standard genome sequencing and annotation.</title>
        <authorList>
            <consortium name="The Broad Institute Genomics Platform"/>
            <consortium name="The Broad Institute Genome Sequencing Center for Infectious Disease"/>
            <person name="Wu L."/>
            <person name="Ma J."/>
        </authorList>
    </citation>
    <scope>NUCLEOTIDE SEQUENCE [LARGE SCALE GENOMIC DNA]</scope>
    <source>
        <strain evidence="4">KCTC 42964</strain>
    </source>
</reference>
<proteinExistence type="predicted"/>
<name>A0ABV7KYF2_9PROT</name>
<keyword evidence="4" id="KW-1185">Reference proteome</keyword>
<sequence>MSGDNQETEAMNSIIDTADISEDEDGYTREHMEATEQPTREKVEFFVQMKSWTLSDMEELIVEAAARQIVGRRSDTDLAKRIEARCIDLVSQKIDDTLAPVTTEILEQPITAPSSKEPVSMREFVGLCGREFLSQRVNREGNPTTDGWASDGRPRIERIVERLLLDRFKQEVEKATNEAIREVRAALKAKQDEILKAETARVREAIASTLAEKA</sequence>
<comment type="caution">
    <text evidence="3">The sequence shown here is derived from an EMBL/GenBank/DDBJ whole genome shotgun (WGS) entry which is preliminary data.</text>
</comment>
<evidence type="ECO:0008006" key="5">
    <source>
        <dbReference type="Google" id="ProtNLM"/>
    </source>
</evidence>
<feature type="compositionally biased region" description="Basic and acidic residues" evidence="2">
    <location>
        <begin position="26"/>
        <end position="37"/>
    </location>
</feature>
<feature type="region of interest" description="Disordered" evidence="2">
    <location>
        <begin position="1"/>
        <end position="37"/>
    </location>
</feature>
<evidence type="ECO:0000313" key="3">
    <source>
        <dbReference type="EMBL" id="MFC3227377.1"/>
    </source>
</evidence>
<accession>A0ABV7KYF2</accession>
<evidence type="ECO:0000313" key="4">
    <source>
        <dbReference type="Proteomes" id="UP001595528"/>
    </source>
</evidence>
<dbReference type="Proteomes" id="UP001595528">
    <property type="component" value="Unassembled WGS sequence"/>
</dbReference>